<dbReference type="Proteomes" id="UP001140562">
    <property type="component" value="Unassembled WGS sequence"/>
</dbReference>
<gene>
    <name evidence="7" type="ORF">N0V87_006874</name>
</gene>
<feature type="region of interest" description="Disordered" evidence="5">
    <location>
        <begin position="1"/>
        <end position="221"/>
    </location>
</feature>
<dbReference type="SUPFAM" id="SSF57850">
    <property type="entry name" value="RING/U-box"/>
    <property type="match status" value="1"/>
</dbReference>
<keyword evidence="1" id="KW-0479">Metal-binding</keyword>
<evidence type="ECO:0000313" key="8">
    <source>
        <dbReference type="Proteomes" id="UP001140562"/>
    </source>
</evidence>
<feature type="compositionally biased region" description="Pro residues" evidence="5">
    <location>
        <begin position="757"/>
        <end position="769"/>
    </location>
</feature>
<evidence type="ECO:0000313" key="7">
    <source>
        <dbReference type="EMBL" id="KAJ4334440.1"/>
    </source>
</evidence>
<feature type="compositionally biased region" description="Low complexity" evidence="5">
    <location>
        <begin position="155"/>
        <end position="178"/>
    </location>
</feature>
<evidence type="ECO:0000256" key="4">
    <source>
        <dbReference type="PROSITE-ProRule" id="PRU00175"/>
    </source>
</evidence>
<dbReference type="PROSITE" id="PS50089">
    <property type="entry name" value="ZF_RING_2"/>
    <property type="match status" value="1"/>
</dbReference>
<feature type="compositionally biased region" description="Low complexity" evidence="5">
    <location>
        <begin position="519"/>
        <end position="545"/>
    </location>
</feature>
<dbReference type="PANTHER" id="PTHR45969">
    <property type="entry name" value="RING ZINC FINGER PROTEIN-RELATED"/>
    <property type="match status" value="1"/>
</dbReference>
<feature type="region of interest" description="Disordered" evidence="5">
    <location>
        <begin position="234"/>
        <end position="262"/>
    </location>
</feature>
<feature type="region of interest" description="Disordered" evidence="5">
    <location>
        <begin position="348"/>
        <end position="370"/>
    </location>
</feature>
<proteinExistence type="predicted"/>
<dbReference type="GO" id="GO:0061630">
    <property type="term" value="F:ubiquitin protein ligase activity"/>
    <property type="evidence" value="ECO:0007669"/>
    <property type="project" value="TreeGrafter"/>
</dbReference>
<dbReference type="InterPro" id="IPR013083">
    <property type="entry name" value="Znf_RING/FYVE/PHD"/>
</dbReference>
<accession>A0A9W8WVY5</accession>
<evidence type="ECO:0000256" key="2">
    <source>
        <dbReference type="ARBA" id="ARBA00022771"/>
    </source>
</evidence>
<evidence type="ECO:0000256" key="1">
    <source>
        <dbReference type="ARBA" id="ARBA00022723"/>
    </source>
</evidence>
<dbReference type="AlphaFoldDB" id="A0A9W8WVY5"/>
<dbReference type="PANTHER" id="PTHR45969:SF69">
    <property type="entry name" value="FINGER DOMAIN PROTEIN, PUTATIVE (AFU_ORTHOLOGUE AFUA_3G12190)-RELATED"/>
    <property type="match status" value="1"/>
</dbReference>
<evidence type="ECO:0000256" key="5">
    <source>
        <dbReference type="SAM" id="MobiDB-lite"/>
    </source>
</evidence>
<dbReference type="SMART" id="SM00184">
    <property type="entry name" value="RING"/>
    <property type="match status" value="1"/>
</dbReference>
<dbReference type="EMBL" id="JAPEUV010000077">
    <property type="protein sequence ID" value="KAJ4334440.1"/>
    <property type="molecule type" value="Genomic_DNA"/>
</dbReference>
<evidence type="ECO:0000259" key="6">
    <source>
        <dbReference type="PROSITE" id="PS50089"/>
    </source>
</evidence>
<comment type="caution">
    <text evidence="7">The sequence shown here is derived from an EMBL/GenBank/DDBJ whole genome shotgun (WGS) entry which is preliminary data.</text>
</comment>
<dbReference type="GO" id="GO:0016567">
    <property type="term" value="P:protein ubiquitination"/>
    <property type="evidence" value="ECO:0007669"/>
    <property type="project" value="TreeGrafter"/>
</dbReference>
<feature type="compositionally biased region" description="Pro residues" evidence="5">
    <location>
        <begin position="18"/>
        <end position="30"/>
    </location>
</feature>
<protein>
    <recommendedName>
        <fullName evidence="6">RING-type domain-containing protein</fullName>
    </recommendedName>
</protein>
<dbReference type="Gene3D" id="3.30.40.10">
    <property type="entry name" value="Zinc/RING finger domain, C3HC4 (zinc finger)"/>
    <property type="match status" value="1"/>
</dbReference>
<dbReference type="InterPro" id="IPR001841">
    <property type="entry name" value="Znf_RING"/>
</dbReference>
<feature type="compositionally biased region" description="Gly residues" evidence="5">
    <location>
        <begin position="353"/>
        <end position="362"/>
    </location>
</feature>
<feature type="region of interest" description="Disordered" evidence="5">
    <location>
        <begin position="752"/>
        <end position="776"/>
    </location>
</feature>
<sequence length="776" mass="82824">MHHLRPSPRVRGETARSPPTPSATRSPPPSLQRRAFHAEGPLTMGQANSRTGAPSSSPPEEPRSHRRRSFRPASWAPARSNSSSNNNNNAAAVSELLSAVPPAVSSPAPSRRISQRINPFHRFSSQLARAQAHDAGPSSALEATPPPPPTPTPTRRPQSRLGRARSSLGSISGLLHSRPPVSHRSTEPVLSLTATPLSTARPRPALGQSHSETGPSLPHVPAIADLDLDFDSLLGNSTSRDRSDSNRSRPPLTPSSLRRDGRALSVLPRLRNTLGSRRRRSIWHDDENMDSIERLRRGEDQADVLSRLLSLAAAATAASLVGEDHQAATRDGTFDTFLQSLQNGSIASALRGNEGGEGGDTPGGTPAPLNFFRMFRFGTANTANANSREPSPGSGSGPDAQDGEEDSEGRMVPIIIVGIRSINPASGTGQDDGNIPPFLDALSSFPTPPTSPGDNDTVLRPQNGTRFSHRRRASMGGFNFPSNYDSQRHHRTRPQEQPRPFSPSLADSPPGPQPPPSTPATNAALSADPSGSTTPTAATTPPSSTLHSNAPSRRGSFVRRSPGSTLEPTEEEEPQTTTRSPRQRRLSESDFTRYGAGAPRRRGVVEPDNNPGEGSRSWIIYVLGGSYPENHPILTTPSLFTDSPTYEDMMLLSSILGPAKAPVASEGDVAAAPGLFRIVRTVSGLVAQEVEGVETMQLAADARCLVCLCDFEAEEEARKLVKCEHMFHKICIDQWLTTGRNSCPLCRGQGVDETPTPDIPEAPTPPSSTPAPEAVA</sequence>
<keyword evidence="8" id="KW-1185">Reference proteome</keyword>
<dbReference type="GO" id="GO:0008270">
    <property type="term" value="F:zinc ion binding"/>
    <property type="evidence" value="ECO:0007669"/>
    <property type="project" value="UniProtKB-KW"/>
</dbReference>
<dbReference type="CDD" id="cd16461">
    <property type="entry name" value="RING-H2_EL5-like"/>
    <property type="match status" value="1"/>
</dbReference>
<dbReference type="OrthoDB" id="8062037at2759"/>
<dbReference type="Pfam" id="PF13639">
    <property type="entry name" value="zf-RING_2"/>
    <property type="match status" value="1"/>
</dbReference>
<organism evidence="7 8">
    <name type="scientific">Didymella glomerata</name>
    <dbReference type="NCBI Taxonomy" id="749621"/>
    <lineage>
        <taxon>Eukaryota</taxon>
        <taxon>Fungi</taxon>
        <taxon>Dikarya</taxon>
        <taxon>Ascomycota</taxon>
        <taxon>Pezizomycotina</taxon>
        <taxon>Dothideomycetes</taxon>
        <taxon>Pleosporomycetidae</taxon>
        <taxon>Pleosporales</taxon>
        <taxon>Pleosporineae</taxon>
        <taxon>Didymellaceae</taxon>
        <taxon>Didymella</taxon>
    </lineage>
</organism>
<feature type="compositionally biased region" description="Low complexity" evidence="5">
    <location>
        <begin position="71"/>
        <end position="110"/>
    </location>
</feature>
<keyword evidence="3" id="KW-0862">Zinc</keyword>
<feature type="compositionally biased region" description="Pro residues" evidence="5">
    <location>
        <begin position="509"/>
        <end position="518"/>
    </location>
</feature>
<feature type="region of interest" description="Disordered" evidence="5">
    <location>
        <begin position="382"/>
        <end position="406"/>
    </location>
</feature>
<feature type="compositionally biased region" description="Pro residues" evidence="5">
    <location>
        <begin position="144"/>
        <end position="154"/>
    </location>
</feature>
<feature type="region of interest" description="Disordered" evidence="5">
    <location>
        <begin position="422"/>
        <end position="611"/>
    </location>
</feature>
<keyword evidence="2 4" id="KW-0863">Zinc-finger</keyword>
<name>A0A9W8WVY5_9PLEO</name>
<feature type="domain" description="RING-type" evidence="6">
    <location>
        <begin position="704"/>
        <end position="747"/>
    </location>
</feature>
<evidence type="ECO:0000256" key="3">
    <source>
        <dbReference type="ARBA" id="ARBA00022833"/>
    </source>
</evidence>
<reference evidence="7" key="1">
    <citation type="submission" date="2022-10" db="EMBL/GenBank/DDBJ databases">
        <title>Tapping the CABI collections for fungal endophytes: first genome assemblies for Collariella, Neodidymelliopsis, Ascochyta clinopodiicola, Didymella pomorum, Didymosphaeria variabile, Neocosmospora piperis and Neocucurbitaria cava.</title>
        <authorList>
            <person name="Hill R."/>
        </authorList>
    </citation>
    <scope>NUCLEOTIDE SEQUENCE</scope>
    <source>
        <strain evidence="7">IMI 360193</strain>
    </source>
</reference>